<comment type="caution">
    <text evidence="1">The sequence shown here is derived from an EMBL/GenBank/DDBJ whole genome shotgun (WGS) entry which is preliminary data.</text>
</comment>
<dbReference type="SUPFAM" id="SSF53756">
    <property type="entry name" value="UDP-Glycosyltransferase/glycogen phosphorylase"/>
    <property type="match status" value="1"/>
</dbReference>
<organism evidence="1">
    <name type="scientific">human gut metagenome</name>
    <dbReference type="NCBI Taxonomy" id="408170"/>
    <lineage>
        <taxon>unclassified sequences</taxon>
        <taxon>metagenomes</taxon>
        <taxon>organismal metagenomes</taxon>
    </lineage>
</organism>
<gene>
    <name evidence="1" type="ORF">LEA_11058</name>
</gene>
<protein>
    <submittedName>
        <fullName evidence="1">Glycosyltransferase</fullName>
    </submittedName>
</protein>
<reference evidence="1" key="1">
    <citation type="journal article" date="2013" name="Environ. Microbiol.">
        <title>Microbiota from the distal guts of lean and obese adolescents exhibit partial functional redundancy besides clear differences in community structure.</title>
        <authorList>
            <person name="Ferrer M."/>
            <person name="Ruiz A."/>
            <person name="Lanza F."/>
            <person name="Haange S.B."/>
            <person name="Oberbach A."/>
            <person name="Till H."/>
            <person name="Bargiela R."/>
            <person name="Campoy C."/>
            <person name="Segura M.T."/>
            <person name="Richter M."/>
            <person name="von Bergen M."/>
            <person name="Seifert J."/>
            <person name="Suarez A."/>
        </authorList>
    </citation>
    <scope>NUCLEOTIDE SEQUENCE</scope>
</reference>
<dbReference type="AlphaFoldDB" id="K1T296"/>
<proteinExistence type="predicted"/>
<sequence length="67" mass="7711">GGLPEIVPDGRVGFVCRPDAAEVARAIDRIWRDDVLAGFRANMEEEKKRFSWDAMCDRITELYRLVK</sequence>
<evidence type="ECO:0000313" key="1">
    <source>
        <dbReference type="EMBL" id="EKC63993.1"/>
    </source>
</evidence>
<keyword evidence="1" id="KW-0808">Transferase</keyword>
<accession>K1T296</accession>
<feature type="non-terminal residue" evidence="1">
    <location>
        <position position="1"/>
    </location>
</feature>
<dbReference type="Gene3D" id="3.40.50.2000">
    <property type="entry name" value="Glycogen Phosphorylase B"/>
    <property type="match status" value="2"/>
</dbReference>
<dbReference type="GO" id="GO:0016740">
    <property type="term" value="F:transferase activity"/>
    <property type="evidence" value="ECO:0007669"/>
    <property type="project" value="UniProtKB-KW"/>
</dbReference>
<name>K1T296_9ZZZZ</name>
<dbReference type="EMBL" id="AJWY01007438">
    <property type="protein sequence ID" value="EKC63993.1"/>
    <property type="molecule type" value="Genomic_DNA"/>
</dbReference>